<protein>
    <recommendedName>
        <fullName evidence="3">Molecular chaperone</fullName>
    </recommendedName>
</protein>
<proteinExistence type="predicted"/>
<reference evidence="2" key="1">
    <citation type="submission" date="2020-07" db="EMBL/GenBank/DDBJ databases">
        <title>Complete genome sequencing of Clostridia bacterium strain 12CBH8.</title>
        <authorList>
            <person name="Sakamoto M."/>
            <person name="Murakami T."/>
            <person name="Mori H."/>
        </authorList>
    </citation>
    <scope>NUCLEOTIDE SEQUENCE [LARGE SCALE GENOMIC DNA]</scope>
    <source>
        <strain evidence="2">12CBH8</strain>
    </source>
</reference>
<dbReference type="KEGG" id="sman:C12CBH8_20830"/>
<dbReference type="RefSeq" id="WP_215533202.1">
    <property type="nucleotide sequence ID" value="NZ_AP023321.1"/>
</dbReference>
<evidence type="ECO:0000313" key="2">
    <source>
        <dbReference type="Proteomes" id="UP000593890"/>
    </source>
</evidence>
<dbReference type="EMBL" id="AP023321">
    <property type="protein sequence ID" value="BCI61444.1"/>
    <property type="molecule type" value="Genomic_DNA"/>
</dbReference>
<gene>
    <name evidence="1" type="ORF">C12CBH8_20830</name>
</gene>
<dbReference type="Proteomes" id="UP000593890">
    <property type="component" value="Chromosome"/>
</dbReference>
<evidence type="ECO:0008006" key="3">
    <source>
        <dbReference type="Google" id="ProtNLM"/>
    </source>
</evidence>
<organism evidence="1 2">
    <name type="scientific">Solibaculum mannosilyticum</name>
    <dbReference type="NCBI Taxonomy" id="2780922"/>
    <lineage>
        <taxon>Bacteria</taxon>
        <taxon>Bacillati</taxon>
        <taxon>Bacillota</taxon>
        <taxon>Clostridia</taxon>
        <taxon>Eubacteriales</taxon>
        <taxon>Oscillospiraceae</taxon>
        <taxon>Solibaculum</taxon>
    </lineage>
</organism>
<dbReference type="AlphaFoldDB" id="A0A7I8DA23"/>
<keyword evidence="2" id="KW-1185">Reference proteome</keyword>
<accession>A0A7I8DA23</accession>
<name>A0A7I8DA23_9FIRM</name>
<sequence length="99" mass="11305">MRTGLSKKQKTTSVFFDEASPIIEVCTYNTSLKNRLSEYSGKYPSECRLVDDDENGCLTFEIRKGRFSFKLNAPYSAERRKAASELAKKNIKNLQQGKK</sequence>
<evidence type="ECO:0000313" key="1">
    <source>
        <dbReference type="EMBL" id="BCI61444.1"/>
    </source>
</evidence>